<gene>
    <name evidence="3" type="ORF">COLO4_23311</name>
</gene>
<evidence type="ECO:0000256" key="2">
    <source>
        <dbReference type="SAM" id="Phobius"/>
    </source>
</evidence>
<keyword evidence="2" id="KW-0472">Membrane</keyword>
<name>A0A1R3IHK0_9ROSI</name>
<keyword evidence="2" id="KW-1133">Transmembrane helix</keyword>
<dbReference type="AlphaFoldDB" id="A0A1R3IHK0"/>
<proteinExistence type="predicted"/>
<dbReference type="STRING" id="93759.A0A1R3IHK0"/>
<sequence length="158" mass="17584">MEKHKIGQRRKKVELSIMRNNGSGLEGVIVLGALAIASLIAAFTIKKGRKNGNEGTTNLEATDSCKKEDNGEEESSEGTSSSTESNTEDAIWPAEMVGFLSLEPKEMNISQKLEEKHTTAKIEEYNNLASTEKLVTMNDKKEHLAEAKRQIWVWFSIK</sequence>
<dbReference type="OrthoDB" id="999922at2759"/>
<feature type="compositionally biased region" description="Low complexity" evidence="1">
    <location>
        <begin position="77"/>
        <end position="89"/>
    </location>
</feature>
<feature type="transmembrane region" description="Helical" evidence="2">
    <location>
        <begin position="21"/>
        <end position="43"/>
    </location>
</feature>
<comment type="caution">
    <text evidence="3">The sequence shown here is derived from an EMBL/GenBank/DDBJ whole genome shotgun (WGS) entry which is preliminary data.</text>
</comment>
<evidence type="ECO:0000313" key="3">
    <source>
        <dbReference type="EMBL" id="OMO81981.1"/>
    </source>
</evidence>
<accession>A0A1R3IHK0</accession>
<keyword evidence="4" id="KW-1185">Reference proteome</keyword>
<protein>
    <submittedName>
        <fullName evidence="3">Uncharacterized protein</fullName>
    </submittedName>
</protein>
<organism evidence="3 4">
    <name type="scientific">Corchorus olitorius</name>
    <dbReference type="NCBI Taxonomy" id="93759"/>
    <lineage>
        <taxon>Eukaryota</taxon>
        <taxon>Viridiplantae</taxon>
        <taxon>Streptophyta</taxon>
        <taxon>Embryophyta</taxon>
        <taxon>Tracheophyta</taxon>
        <taxon>Spermatophyta</taxon>
        <taxon>Magnoliopsida</taxon>
        <taxon>eudicotyledons</taxon>
        <taxon>Gunneridae</taxon>
        <taxon>Pentapetalae</taxon>
        <taxon>rosids</taxon>
        <taxon>malvids</taxon>
        <taxon>Malvales</taxon>
        <taxon>Malvaceae</taxon>
        <taxon>Grewioideae</taxon>
        <taxon>Apeibeae</taxon>
        <taxon>Corchorus</taxon>
    </lineage>
</organism>
<evidence type="ECO:0000256" key="1">
    <source>
        <dbReference type="SAM" id="MobiDB-lite"/>
    </source>
</evidence>
<reference evidence="4" key="1">
    <citation type="submission" date="2013-09" db="EMBL/GenBank/DDBJ databases">
        <title>Corchorus olitorius genome sequencing.</title>
        <authorList>
            <person name="Alam M."/>
            <person name="Haque M.S."/>
            <person name="Islam M.S."/>
            <person name="Emdad E.M."/>
            <person name="Islam M.M."/>
            <person name="Ahmed B."/>
            <person name="Halim A."/>
            <person name="Hossen Q.M.M."/>
            <person name="Hossain M.Z."/>
            <person name="Ahmed R."/>
            <person name="Khan M.M."/>
            <person name="Islam R."/>
            <person name="Rashid M.M."/>
            <person name="Khan S.A."/>
            <person name="Rahman M.S."/>
            <person name="Alam M."/>
            <person name="Yahiya A.S."/>
            <person name="Khan M.S."/>
            <person name="Azam M.S."/>
            <person name="Haque T."/>
            <person name="Lashkar M.Z.H."/>
            <person name="Akhand A.I."/>
            <person name="Morshed G."/>
            <person name="Roy S."/>
            <person name="Uddin K.S."/>
            <person name="Rabeya T."/>
            <person name="Hossain A.S."/>
            <person name="Chowdhury A."/>
            <person name="Snigdha A.R."/>
            <person name="Mortoza M.S."/>
            <person name="Matin S.A."/>
            <person name="Hoque S.M.E."/>
            <person name="Islam M.K."/>
            <person name="Roy D.K."/>
            <person name="Haider R."/>
            <person name="Moosa M.M."/>
            <person name="Elias S.M."/>
            <person name="Hasan A.M."/>
            <person name="Jahan S."/>
            <person name="Shafiuddin M."/>
            <person name="Mahmood N."/>
            <person name="Shommy N.S."/>
        </authorList>
    </citation>
    <scope>NUCLEOTIDE SEQUENCE [LARGE SCALE GENOMIC DNA]</scope>
    <source>
        <strain evidence="4">cv. O-4</strain>
    </source>
</reference>
<dbReference type="EMBL" id="AWUE01018182">
    <property type="protein sequence ID" value="OMO81981.1"/>
    <property type="molecule type" value="Genomic_DNA"/>
</dbReference>
<keyword evidence="2" id="KW-0812">Transmembrane</keyword>
<evidence type="ECO:0000313" key="4">
    <source>
        <dbReference type="Proteomes" id="UP000187203"/>
    </source>
</evidence>
<feature type="region of interest" description="Disordered" evidence="1">
    <location>
        <begin position="50"/>
        <end position="91"/>
    </location>
</feature>
<dbReference type="Proteomes" id="UP000187203">
    <property type="component" value="Unassembled WGS sequence"/>
</dbReference>